<keyword evidence="1" id="KW-1277">Toxin-antitoxin system</keyword>
<dbReference type="EMBL" id="FNPC01000004">
    <property type="protein sequence ID" value="SDY28875.1"/>
    <property type="molecule type" value="Genomic_DNA"/>
</dbReference>
<evidence type="ECO:0000313" key="2">
    <source>
        <dbReference type="EMBL" id="SDY28875.1"/>
    </source>
</evidence>
<organism evidence="2 3">
    <name type="scientific">Halopenitus persicus</name>
    <dbReference type="NCBI Taxonomy" id="1048396"/>
    <lineage>
        <taxon>Archaea</taxon>
        <taxon>Methanobacteriati</taxon>
        <taxon>Methanobacteriota</taxon>
        <taxon>Stenosarchaea group</taxon>
        <taxon>Halobacteria</taxon>
        <taxon>Halobacteriales</taxon>
        <taxon>Haloferacaceae</taxon>
        <taxon>Halopenitus</taxon>
    </lineage>
</organism>
<name>A0A1H3IND4_9EURY</name>
<evidence type="ECO:0000313" key="3">
    <source>
        <dbReference type="Proteomes" id="UP000199079"/>
    </source>
</evidence>
<keyword evidence="3" id="KW-1185">Reference proteome</keyword>
<accession>A0A1H3IND4</accession>
<gene>
    <name evidence="2" type="ORF">SAMN05216564_104184</name>
</gene>
<reference evidence="3" key="1">
    <citation type="submission" date="2016-10" db="EMBL/GenBank/DDBJ databases">
        <authorList>
            <person name="Varghese N."/>
            <person name="Submissions S."/>
        </authorList>
    </citation>
    <scope>NUCLEOTIDE SEQUENCE [LARGE SCALE GENOMIC DNA]</scope>
    <source>
        <strain evidence="3">DC30,IBRC 10041,KCTC 4046</strain>
    </source>
</reference>
<dbReference type="Proteomes" id="UP000199079">
    <property type="component" value="Unassembled WGS sequence"/>
</dbReference>
<evidence type="ECO:0000256" key="1">
    <source>
        <dbReference type="ARBA" id="ARBA00022649"/>
    </source>
</evidence>
<protein>
    <submittedName>
        <fullName evidence="2">Uncharacterized ACR, COG1753</fullName>
    </submittedName>
</protein>
<dbReference type="Pfam" id="PF02697">
    <property type="entry name" value="VAPB_antitox"/>
    <property type="match status" value="1"/>
</dbReference>
<sequence length="80" mass="9100">MHMSKSIRLSEEAYDRLAAHKAEDETFSEVVLRLAGERSLLEIAGILSDEEADALRDAIDDRRERRANELEEVADRMRGA</sequence>
<dbReference type="InterPro" id="IPR003847">
    <property type="entry name" value="Put_antitoxin"/>
</dbReference>
<proteinExistence type="predicted"/>
<dbReference type="AlphaFoldDB" id="A0A1H3IND4"/>